<dbReference type="Proteomes" id="UP000298340">
    <property type="component" value="Unassembled WGS sequence"/>
</dbReference>
<dbReference type="AlphaFoldDB" id="A0A4Y7U2S8"/>
<accession>A0A4Y7U2S8</accession>
<organism evidence="2 3">
    <name type="scientific">Flavobacterium circumlabens</name>
    <dbReference type="NCBI Taxonomy" id="2133765"/>
    <lineage>
        <taxon>Bacteria</taxon>
        <taxon>Pseudomonadati</taxon>
        <taxon>Bacteroidota</taxon>
        <taxon>Flavobacteriia</taxon>
        <taxon>Flavobacteriales</taxon>
        <taxon>Flavobacteriaceae</taxon>
        <taxon>Flavobacterium</taxon>
    </lineage>
</organism>
<dbReference type="EMBL" id="QWDN01001125">
    <property type="protein sequence ID" value="TEB40594.1"/>
    <property type="molecule type" value="Genomic_DNA"/>
</dbReference>
<reference evidence="2 3" key="1">
    <citation type="journal article" date="2018" name="Syst. Appl. Microbiol.">
        <title>Flavobacterium circumlabens sp. nov. and Flavobacterium cupreum sp. nov., two psychrotrophic species isolated from Antarctic environmental samples.</title>
        <authorList>
            <person name="Kralova S."/>
            <person name="Busse H.J."/>
            <person name="Svec P."/>
            <person name="Maslanova I."/>
            <person name="Stankova E."/>
            <person name="Bartak M."/>
            <person name="Sedlacek I."/>
        </authorList>
    </citation>
    <scope>NUCLEOTIDE SEQUENCE [LARGE SCALE GENOMIC DNA]</scope>
    <source>
        <strain evidence="2 3">CCM 8828</strain>
    </source>
</reference>
<keyword evidence="1" id="KW-0812">Transmembrane</keyword>
<evidence type="ECO:0000313" key="3">
    <source>
        <dbReference type="Proteomes" id="UP000298340"/>
    </source>
</evidence>
<name>A0A4Y7U2S8_9FLAO</name>
<sequence>SIFYGTVLGIFLVGFYLRRVQAKAMFYSAIISQITIFVIYYFMIYIYPSGQEKLGYLWLNFIGAILTIVLSLLMQLLVFKRNELEMNEL</sequence>
<evidence type="ECO:0000256" key="1">
    <source>
        <dbReference type="SAM" id="Phobius"/>
    </source>
</evidence>
<gene>
    <name evidence="2" type="ORF">D0809_29820</name>
</gene>
<protein>
    <submittedName>
        <fullName evidence="2">Sodium:solute symporter</fullName>
    </submittedName>
</protein>
<proteinExistence type="predicted"/>
<evidence type="ECO:0000313" key="2">
    <source>
        <dbReference type="EMBL" id="TEB40594.1"/>
    </source>
</evidence>
<dbReference type="InterPro" id="IPR038377">
    <property type="entry name" value="Na/Glc_symporter_sf"/>
</dbReference>
<feature type="transmembrane region" description="Helical" evidence="1">
    <location>
        <begin position="24"/>
        <end position="44"/>
    </location>
</feature>
<feature type="non-terminal residue" evidence="2">
    <location>
        <position position="1"/>
    </location>
</feature>
<keyword evidence="1" id="KW-1133">Transmembrane helix</keyword>
<keyword evidence="1" id="KW-0472">Membrane</keyword>
<comment type="caution">
    <text evidence="2">The sequence shown here is derived from an EMBL/GenBank/DDBJ whole genome shotgun (WGS) entry which is preliminary data.</text>
</comment>
<dbReference type="Gene3D" id="1.20.1730.10">
    <property type="entry name" value="Sodium/glucose cotransporter"/>
    <property type="match status" value="1"/>
</dbReference>
<feature type="transmembrane region" description="Helical" evidence="1">
    <location>
        <begin position="56"/>
        <end position="79"/>
    </location>
</feature>